<keyword evidence="6" id="KW-0333">Golgi apparatus</keyword>
<evidence type="ECO:0000256" key="7">
    <source>
        <dbReference type="ARBA" id="ARBA00023136"/>
    </source>
</evidence>
<accession>A0A9K3LCQ5</accession>
<evidence type="ECO:0000256" key="8">
    <source>
        <dbReference type="ARBA" id="ARBA00031345"/>
    </source>
</evidence>
<comment type="similarity">
    <text evidence="2">Belongs to the COG7 family.</text>
</comment>
<dbReference type="PANTHER" id="PTHR21443:SF0">
    <property type="entry name" value="CONSERVED OLIGOMERIC GOLGI COMPLEX SUBUNIT 7"/>
    <property type="match status" value="1"/>
</dbReference>
<comment type="caution">
    <text evidence="9">The sequence shown here is derived from an EMBL/GenBank/DDBJ whole genome shotgun (WGS) entry which is preliminary data.</text>
</comment>
<evidence type="ECO:0000256" key="5">
    <source>
        <dbReference type="ARBA" id="ARBA00022927"/>
    </source>
</evidence>
<gene>
    <name evidence="9" type="ORF">IV203_034845</name>
</gene>
<comment type="subcellular location">
    <subcellularLocation>
        <location evidence="1">Golgi apparatus membrane</location>
        <topology evidence="1">Peripheral membrane protein</topology>
    </subcellularLocation>
</comment>
<dbReference type="GO" id="GO:0006890">
    <property type="term" value="P:retrograde vesicle-mediated transport, Golgi to endoplasmic reticulum"/>
    <property type="evidence" value="ECO:0007669"/>
    <property type="project" value="TreeGrafter"/>
</dbReference>
<dbReference type="EMBL" id="JAGRRH010000013">
    <property type="protein sequence ID" value="KAG7359747.1"/>
    <property type="molecule type" value="Genomic_DNA"/>
</dbReference>
<dbReference type="OrthoDB" id="245173at2759"/>
<evidence type="ECO:0000256" key="6">
    <source>
        <dbReference type="ARBA" id="ARBA00023034"/>
    </source>
</evidence>
<dbReference type="Pfam" id="PF10191">
    <property type="entry name" value="COG7"/>
    <property type="match status" value="1"/>
</dbReference>
<dbReference type="AlphaFoldDB" id="A0A9K3LCQ5"/>
<reference evidence="9" key="1">
    <citation type="journal article" date="2021" name="Sci. Rep.">
        <title>Diploid genomic architecture of Nitzschia inconspicua, an elite biomass production diatom.</title>
        <authorList>
            <person name="Oliver A."/>
            <person name="Podell S."/>
            <person name="Pinowska A."/>
            <person name="Traller J.C."/>
            <person name="Smith S.R."/>
            <person name="McClure R."/>
            <person name="Beliaev A."/>
            <person name="Bohutskyi P."/>
            <person name="Hill E.A."/>
            <person name="Rabines A."/>
            <person name="Zheng H."/>
            <person name="Allen L.Z."/>
            <person name="Kuo A."/>
            <person name="Grigoriev I.V."/>
            <person name="Allen A.E."/>
            <person name="Hazlebeck D."/>
            <person name="Allen E.E."/>
        </authorList>
    </citation>
    <scope>NUCLEOTIDE SEQUENCE</scope>
    <source>
        <strain evidence="9">Hildebrandi</strain>
    </source>
</reference>
<keyword evidence="5" id="KW-0653">Protein transport</keyword>
<evidence type="ECO:0000313" key="10">
    <source>
        <dbReference type="Proteomes" id="UP000693970"/>
    </source>
</evidence>
<evidence type="ECO:0000256" key="1">
    <source>
        <dbReference type="ARBA" id="ARBA00004395"/>
    </source>
</evidence>
<dbReference type="PANTHER" id="PTHR21443">
    <property type="entry name" value="CONSERVED OLIGOMERIC GOLGI COMPLEX COMPONENT 7"/>
    <property type="match status" value="1"/>
</dbReference>
<keyword evidence="10" id="KW-1185">Reference proteome</keyword>
<dbReference type="GO" id="GO:0000139">
    <property type="term" value="C:Golgi membrane"/>
    <property type="evidence" value="ECO:0007669"/>
    <property type="project" value="UniProtKB-SubCell"/>
</dbReference>
<protein>
    <recommendedName>
        <fullName evidence="3">Conserved oligomeric Golgi complex subunit 7</fullName>
    </recommendedName>
    <alternativeName>
        <fullName evidence="8">Component of oligomeric Golgi complex 7</fullName>
    </alternativeName>
</protein>
<evidence type="ECO:0000256" key="3">
    <source>
        <dbReference type="ARBA" id="ARBA00020984"/>
    </source>
</evidence>
<keyword evidence="4" id="KW-0813">Transport</keyword>
<dbReference type="GO" id="GO:0017119">
    <property type="term" value="C:Golgi transport complex"/>
    <property type="evidence" value="ECO:0007669"/>
    <property type="project" value="InterPro"/>
</dbReference>
<evidence type="ECO:0000256" key="4">
    <source>
        <dbReference type="ARBA" id="ARBA00022448"/>
    </source>
</evidence>
<evidence type="ECO:0000256" key="2">
    <source>
        <dbReference type="ARBA" id="ARBA00005831"/>
    </source>
</evidence>
<reference evidence="9" key="2">
    <citation type="submission" date="2021-04" db="EMBL/GenBank/DDBJ databases">
        <authorList>
            <person name="Podell S."/>
        </authorList>
    </citation>
    <scope>NUCLEOTIDE SEQUENCE</scope>
    <source>
        <strain evidence="9">Hildebrandi</strain>
    </source>
</reference>
<dbReference type="InterPro" id="IPR019335">
    <property type="entry name" value="COG7"/>
</dbReference>
<sequence>MLSSTAPSSGISGAAGGGGGSLEDDLNALLSSSDFTVASYLNMALAAGTSVPEGTTATSNRLTGGQQHPDELQRRMAELALQLQLETQQCHEDIGRIGAELQAILPRCAADVGRVGVGLEGMRIDAQTLLESTSMAGEEELSSSLETLSTLHALQSNLSKTKEVLTAAATWDSTISSVAPLLSESNLTEAVNALAQLENGERALRGMPHRDELQKSIQEIREQVQVMLQPQLQHALQNMNSRIAPLQQCVALYTKLGKMDSLQDEYVKQRPGAVHKTWFSYAPKTFTSGGEGMASVEEVAAAQRAGESFSTWLPSWYEQVLNLLTEERRQASTVFGPAEAPDIVVKVLREAFRPILPSFQSRLETVFSSSPAAPARGSFEAVGSVYESTLRFLSLAYDLVSGAFLDVAEAGGAKKGDTGFELYRSMQDVFLQVSSPFTLYAQRFPELEGKHTHVAAGMVSKDMQQTVGSITSNSGLLALQEATTRLKDLASFIFPMVESSLDRFELFNGGYRSGPALSAIDNILSNHLGELVICIRSLSAAMTSDANKLADDFDEQHVLCAMEVLKLAGNFRRDLRNFESGTRNRMKALAERVNDFLTQEAENRRMAEAKKEGNASSISSFVLPDSLSVVEIDSYLSKVFCDEEQSNDDDVNASLLALQRYAAEGRECLYSAAEDAVCTLASSCHSVVFDICSAVPRKHLNELSQMSAWREGASTDAFDSYGTLPQHYITQIGEHMLALVQAFEPFASDADSISVANEVMDGVRNIALQPWSDFLAAAGFSGSDSVVPKLMGGKDIADLVLNNAALGEEDAMLEEGATADEIASAAFCNAWLDVIGLAVTGRLLERIMRISQLTPKGCDHLTSDLNYLVNVFSALGVAGHPHPLVSHLGTLATLQDADLDAQIKARDRSSDVQNAMRAIELRIARLRGLGVE</sequence>
<dbReference type="GO" id="GO:0007030">
    <property type="term" value="P:Golgi organization"/>
    <property type="evidence" value="ECO:0007669"/>
    <property type="project" value="TreeGrafter"/>
</dbReference>
<dbReference type="GO" id="GO:0006886">
    <property type="term" value="P:intracellular protein transport"/>
    <property type="evidence" value="ECO:0007669"/>
    <property type="project" value="InterPro"/>
</dbReference>
<proteinExistence type="inferred from homology"/>
<keyword evidence="7" id="KW-0472">Membrane</keyword>
<organism evidence="9 10">
    <name type="scientific">Nitzschia inconspicua</name>
    <dbReference type="NCBI Taxonomy" id="303405"/>
    <lineage>
        <taxon>Eukaryota</taxon>
        <taxon>Sar</taxon>
        <taxon>Stramenopiles</taxon>
        <taxon>Ochrophyta</taxon>
        <taxon>Bacillariophyta</taxon>
        <taxon>Bacillariophyceae</taxon>
        <taxon>Bacillariophycidae</taxon>
        <taxon>Bacillariales</taxon>
        <taxon>Bacillariaceae</taxon>
        <taxon>Nitzschia</taxon>
    </lineage>
</organism>
<evidence type="ECO:0000313" key="9">
    <source>
        <dbReference type="EMBL" id="KAG7359747.1"/>
    </source>
</evidence>
<name>A0A9K3LCQ5_9STRA</name>
<dbReference type="Proteomes" id="UP000693970">
    <property type="component" value="Unassembled WGS sequence"/>
</dbReference>